<dbReference type="Gene3D" id="3.40.50.10310">
    <property type="entry name" value="Creatininase"/>
    <property type="match status" value="1"/>
</dbReference>
<comment type="similarity">
    <text evidence="1">Belongs to the creatininase superfamily.</text>
</comment>
<dbReference type="InterPro" id="IPR024087">
    <property type="entry name" value="Creatininase-like_sf"/>
</dbReference>
<name>A0A371Q4F1_STRIH</name>
<gene>
    <name evidence="2" type="ORF">DY245_14780</name>
</gene>
<dbReference type="SUPFAM" id="SSF102215">
    <property type="entry name" value="Creatininase"/>
    <property type="match status" value="1"/>
</dbReference>
<keyword evidence="3" id="KW-1185">Reference proteome</keyword>
<sequence>MQAGEIETSILLHAAPELVREGYDEADHASGHRPFLLVQGMTEYTESGVIGFPSLATAEKGKIVLESLRSRFSTHLDLLCRLS</sequence>
<accession>A0A371Q4F1</accession>
<dbReference type="OrthoDB" id="9801445at2"/>
<dbReference type="Proteomes" id="UP000262477">
    <property type="component" value="Unassembled WGS sequence"/>
</dbReference>
<organism evidence="2 3">
    <name type="scientific">Streptomyces inhibens</name>
    <dbReference type="NCBI Taxonomy" id="2293571"/>
    <lineage>
        <taxon>Bacteria</taxon>
        <taxon>Bacillati</taxon>
        <taxon>Actinomycetota</taxon>
        <taxon>Actinomycetes</taxon>
        <taxon>Kitasatosporales</taxon>
        <taxon>Streptomycetaceae</taxon>
        <taxon>Streptomyces</taxon>
    </lineage>
</organism>
<dbReference type="AlphaFoldDB" id="A0A371Q4F1"/>
<dbReference type="EMBL" id="QUAC01000116">
    <property type="protein sequence ID" value="REK89604.1"/>
    <property type="molecule type" value="Genomic_DNA"/>
</dbReference>
<evidence type="ECO:0000256" key="1">
    <source>
        <dbReference type="ARBA" id="ARBA00024029"/>
    </source>
</evidence>
<protein>
    <submittedName>
        <fullName evidence="2">Uncharacterized protein</fullName>
    </submittedName>
</protein>
<proteinExistence type="inferred from homology"/>
<evidence type="ECO:0000313" key="3">
    <source>
        <dbReference type="Proteomes" id="UP000262477"/>
    </source>
</evidence>
<comment type="caution">
    <text evidence="2">The sequence shown here is derived from an EMBL/GenBank/DDBJ whole genome shotgun (WGS) entry which is preliminary data.</text>
</comment>
<reference evidence="2 3" key="1">
    <citation type="submission" date="2018-08" db="EMBL/GenBank/DDBJ databases">
        <title>Streptomyces NEAU-D10 sp. nov., a novel Actinomycete isolated from soil.</title>
        <authorList>
            <person name="Jin L."/>
        </authorList>
    </citation>
    <scope>NUCLEOTIDE SEQUENCE [LARGE SCALE GENOMIC DNA]</scope>
    <source>
        <strain evidence="2 3">NEAU-D10</strain>
    </source>
</reference>
<evidence type="ECO:0000313" key="2">
    <source>
        <dbReference type="EMBL" id="REK89604.1"/>
    </source>
</evidence>
<dbReference type="Pfam" id="PF02633">
    <property type="entry name" value="Creatininase"/>
    <property type="match status" value="1"/>
</dbReference>
<dbReference type="InterPro" id="IPR003785">
    <property type="entry name" value="Creatininase/forma_Hydrolase"/>
</dbReference>